<organism evidence="2 3">
    <name type="scientific">Phascolomyces articulosus</name>
    <dbReference type="NCBI Taxonomy" id="60185"/>
    <lineage>
        <taxon>Eukaryota</taxon>
        <taxon>Fungi</taxon>
        <taxon>Fungi incertae sedis</taxon>
        <taxon>Mucoromycota</taxon>
        <taxon>Mucoromycotina</taxon>
        <taxon>Mucoromycetes</taxon>
        <taxon>Mucorales</taxon>
        <taxon>Lichtheimiaceae</taxon>
        <taxon>Phascolomyces</taxon>
    </lineage>
</organism>
<proteinExistence type="predicted"/>
<sequence length="353" mass="41673">MYITYEIAQWSENHSKVVKDSNNKSIPQIVKQDEPFEIIPDGLPKPVYTPTKLVRISDMKVVDSSQVHEGYCALSYSWSWSGDYALDKVRNKYVRIDDGKHKIISIDKEAQHTEEEKEKEIPCTKVKYVQFKDVIQQICQQFNIKYLWFDQMCINQHHKEEKYREIKKMHTIYDNAHCTLVLVPEFRVDVMMNDHFFEKEQFYHLLPDYPYDIHDEDSPDKHYNAAALGLFKAQENIGRSDWYNRLWTLEEAIKSNILLFVGQNTHVFGHHLIPGHKIAYLTMPSDQNVPFYEDYSGLQLLKSRFQLILRVCSVKWPRFLRKNLPFSAALIKGLKLTHLTEQQHEESITSSKI</sequence>
<dbReference type="PANTHER" id="PTHR33112:SF16">
    <property type="entry name" value="HETEROKARYON INCOMPATIBILITY DOMAIN-CONTAINING PROTEIN"/>
    <property type="match status" value="1"/>
</dbReference>
<name>A0AAD5KVC7_9FUNG</name>
<comment type="caution">
    <text evidence="2">The sequence shown here is derived from an EMBL/GenBank/DDBJ whole genome shotgun (WGS) entry which is preliminary data.</text>
</comment>
<evidence type="ECO:0000313" key="2">
    <source>
        <dbReference type="EMBL" id="KAI9276755.1"/>
    </source>
</evidence>
<evidence type="ECO:0000259" key="1">
    <source>
        <dbReference type="Pfam" id="PF06985"/>
    </source>
</evidence>
<dbReference type="PANTHER" id="PTHR33112">
    <property type="entry name" value="DOMAIN PROTEIN, PUTATIVE-RELATED"/>
    <property type="match status" value="1"/>
</dbReference>
<gene>
    <name evidence="2" type="ORF">BDA99DRAFT_531850</name>
</gene>
<protein>
    <submittedName>
        <fullName evidence="2">Heterokaryon incompatibility protein-domain-containing protein</fullName>
    </submittedName>
</protein>
<dbReference type="EMBL" id="JAIXMP010000002">
    <property type="protein sequence ID" value="KAI9276755.1"/>
    <property type="molecule type" value="Genomic_DNA"/>
</dbReference>
<dbReference type="Pfam" id="PF06985">
    <property type="entry name" value="HET"/>
    <property type="match status" value="1"/>
</dbReference>
<keyword evidence="3" id="KW-1185">Reference proteome</keyword>
<reference evidence="2" key="2">
    <citation type="submission" date="2023-02" db="EMBL/GenBank/DDBJ databases">
        <authorList>
            <consortium name="DOE Joint Genome Institute"/>
            <person name="Mondo S.J."/>
            <person name="Chang Y."/>
            <person name="Wang Y."/>
            <person name="Ahrendt S."/>
            <person name="Andreopoulos W."/>
            <person name="Barry K."/>
            <person name="Beard J."/>
            <person name="Benny G.L."/>
            <person name="Blankenship S."/>
            <person name="Bonito G."/>
            <person name="Cuomo C."/>
            <person name="Desiro A."/>
            <person name="Gervers K.A."/>
            <person name="Hundley H."/>
            <person name="Kuo A."/>
            <person name="LaButti K."/>
            <person name="Lang B.F."/>
            <person name="Lipzen A."/>
            <person name="O'Donnell K."/>
            <person name="Pangilinan J."/>
            <person name="Reynolds N."/>
            <person name="Sandor L."/>
            <person name="Smith M.W."/>
            <person name="Tsang A."/>
            <person name="Grigoriev I.V."/>
            <person name="Stajich J.E."/>
            <person name="Spatafora J.W."/>
        </authorList>
    </citation>
    <scope>NUCLEOTIDE SEQUENCE</scope>
    <source>
        <strain evidence="2">RSA 2281</strain>
    </source>
</reference>
<accession>A0AAD5KVC7</accession>
<dbReference type="Proteomes" id="UP001209540">
    <property type="component" value="Unassembled WGS sequence"/>
</dbReference>
<dbReference type="AlphaFoldDB" id="A0AAD5KVC7"/>
<feature type="domain" description="Heterokaryon incompatibility" evidence="1">
    <location>
        <begin position="71"/>
        <end position="251"/>
    </location>
</feature>
<reference evidence="2" key="1">
    <citation type="journal article" date="2022" name="IScience">
        <title>Evolution of zygomycete secretomes and the origins of terrestrial fungal ecologies.</title>
        <authorList>
            <person name="Chang Y."/>
            <person name="Wang Y."/>
            <person name="Mondo S."/>
            <person name="Ahrendt S."/>
            <person name="Andreopoulos W."/>
            <person name="Barry K."/>
            <person name="Beard J."/>
            <person name="Benny G.L."/>
            <person name="Blankenship S."/>
            <person name="Bonito G."/>
            <person name="Cuomo C."/>
            <person name="Desiro A."/>
            <person name="Gervers K.A."/>
            <person name="Hundley H."/>
            <person name="Kuo A."/>
            <person name="LaButti K."/>
            <person name="Lang B.F."/>
            <person name="Lipzen A."/>
            <person name="O'Donnell K."/>
            <person name="Pangilinan J."/>
            <person name="Reynolds N."/>
            <person name="Sandor L."/>
            <person name="Smith M.E."/>
            <person name="Tsang A."/>
            <person name="Grigoriev I.V."/>
            <person name="Stajich J.E."/>
            <person name="Spatafora J.W."/>
        </authorList>
    </citation>
    <scope>NUCLEOTIDE SEQUENCE</scope>
    <source>
        <strain evidence="2">RSA 2281</strain>
    </source>
</reference>
<evidence type="ECO:0000313" key="3">
    <source>
        <dbReference type="Proteomes" id="UP001209540"/>
    </source>
</evidence>
<dbReference type="InterPro" id="IPR010730">
    <property type="entry name" value="HET"/>
</dbReference>